<comment type="function">
    <text evidence="7">Catalyzes the methyl esterification of L-isoaspartyl residues in peptides and proteins that result from spontaneous decomposition of normal L-aspartyl and L-asparaginyl residues. It plays a role in the repair and/or degradation of damaged proteins.</text>
</comment>
<evidence type="ECO:0000256" key="5">
    <source>
        <dbReference type="ARBA" id="ARBA00022679"/>
    </source>
</evidence>
<feature type="region of interest" description="Disordered" evidence="8">
    <location>
        <begin position="13"/>
        <end position="34"/>
    </location>
</feature>
<comment type="similarity">
    <text evidence="2 7">Belongs to the methyltransferase superfamily. L-isoaspartyl/D-aspartyl protein methyltransferase family.</text>
</comment>
<dbReference type="NCBIfam" id="TIGR00080">
    <property type="entry name" value="pimt"/>
    <property type="match status" value="1"/>
</dbReference>
<evidence type="ECO:0000256" key="8">
    <source>
        <dbReference type="SAM" id="MobiDB-lite"/>
    </source>
</evidence>
<comment type="catalytic activity">
    <reaction evidence="7">
        <text>[protein]-L-isoaspartate + S-adenosyl-L-methionine = [protein]-L-isoaspartate alpha-methyl ester + S-adenosyl-L-homocysteine</text>
        <dbReference type="Rhea" id="RHEA:12705"/>
        <dbReference type="Rhea" id="RHEA-COMP:12143"/>
        <dbReference type="Rhea" id="RHEA-COMP:12144"/>
        <dbReference type="ChEBI" id="CHEBI:57856"/>
        <dbReference type="ChEBI" id="CHEBI:59789"/>
        <dbReference type="ChEBI" id="CHEBI:90596"/>
        <dbReference type="ChEBI" id="CHEBI:90598"/>
        <dbReference type="EC" id="2.1.1.77"/>
    </reaction>
</comment>
<feature type="active site" evidence="7">
    <location>
        <position position="94"/>
    </location>
</feature>
<evidence type="ECO:0000256" key="1">
    <source>
        <dbReference type="ARBA" id="ARBA00004496"/>
    </source>
</evidence>
<sequence length="251" mass="27388">MIKVRAQRAAKGYGDAGGAAESRHSDQWPGGGMADSERLRQMMVERQIARRGVGDPRLLAAMRQVPRENFVPEELRDFAYEDRPLPVEGGQTISQPYIVARMIEAAAIRASDRVLEIGVGSGYAAAVMSRLAAHVFAIDRLGELAALARGRMERLGYDNLSIRTGDGTEGWPEQAPFDAILVAAGGPSVPPPLREQLTIGGRLVIPVGEAREQQLMRITRTGEEAFETQKLEAVRFVPLIGAHGWHDTKAR</sequence>
<dbReference type="EMBL" id="JBHSFZ010000022">
    <property type="protein sequence ID" value="MFC4594684.1"/>
    <property type="molecule type" value="Genomic_DNA"/>
</dbReference>
<comment type="subcellular location">
    <subcellularLocation>
        <location evidence="1 7">Cytoplasm</location>
    </subcellularLocation>
</comment>
<keyword evidence="10" id="KW-1185">Reference proteome</keyword>
<dbReference type="CDD" id="cd02440">
    <property type="entry name" value="AdoMet_MTases"/>
    <property type="match status" value="1"/>
</dbReference>
<comment type="caution">
    <text evidence="9">The sequence shown here is derived from an EMBL/GenBank/DDBJ whole genome shotgun (WGS) entry which is preliminary data.</text>
</comment>
<dbReference type="InterPro" id="IPR029063">
    <property type="entry name" value="SAM-dependent_MTases_sf"/>
</dbReference>
<dbReference type="Gene3D" id="3.40.50.150">
    <property type="entry name" value="Vaccinia Virus protein VP39"/>
    <property type="match status" value="1"/>
</dbReference>
<dbReference type="Proteomes" id="UP001595957">
    <property type="component" value="Unassembled WGS sequence"/>
</dbReference>
<evidence type="ECO:0000256" key="6">
    <source>
        <dbReference type="ARBA" id="ARBA00022691"/>
    </source>
</evidence>
<organism evidence="9 10">
    <name type="scientific">Sphingobium tyrosinilyticum</name>
    <dbReference type="NCBI Taxonomy" id="2715436"/>
    <lineage>
        <taxon>Bacteria</taxon>
        <taxon>Pseudomonadati</taxon>
        <taxon>Pseudomonadota</taxon>
        <taxon>Alphaproteobacteria</taxon>
        <taxon>Sphingomonadales</taxon>
        <taxon>Sphingomonadaceae</taxon>
        <taxon>Sphingobium</taxon>
    </lineage>
</organism>
<evidence type="ECO:0000256" key="2">
    <source>
        <dbReference type="ARBA" id="ARBA00005369"/>
    </source>
</evidence>
<keyword evidence="5 7" id="KW-0808">Transferase</keyword>
<reference evidence="10" key="1">
    <citation type="journal article" date="2019" name="Int. J. Syst. Evol. Microbiol.">
        <title>The Global Catalogue of Microorganisms (GCM) 10K type strain sequencing project: providing services to taxonomists for standard genome sequencing and annotation.</title>
        <authorList>
            <consortium name="The Broad Institute Genomics Platform"/>
            <consortium name="The Broad Institute Genome Sequencing Center for Infectious Disease"/>
            <person name="Wu L."/>
            <person name="Ma J."/>
        </authorList>
    </citation>
    <scope>NUCLEOTIDE SEQUENCE [LARGE SCALE GENOMIC DNA]</scope>
    <source>
        <strain evidence="10">NBRC 103632</strain>
    </source>
</reference>
<dbReference type="GO" id="GO:0032259">
    <property type="term" value="P:methylation"/>
    <property type="evidence" value="ECO:0007669"/>
    <property type="project" value="UniProtKB-KW"/>
</dbReference>
<dbReference type="NCBIfam" id="NF001453">
    <property type="entry name" value="PRK00312.1"/>
    <property type="match status" value="1"/>
</dbReference>
<proteinExistence type="inferred from homology"/>
<evidence type="ECO:0000313" key="10">
    <source>
        <dbReference type="Proteomes" id="UP001595957"/>
    </source>
</evidence>
<keyword evidence="4 7" id="KW-0489">Methyltransferase</keyword>
<evidence type="ECO:0000313" key="9">
    <source>
        <dbReference type="EMBL" id="MFC4594684.1"/>
    </source>
</evidence>
<evidence type="ECO:0000256" key="4">
    <source>
        <dbReference type="ARBA" id="ARBA00022603"/>
    </source>
</evidence>
<keyword evidence="6 7" id="KW-0949">S-adenosyl-L-methionine</keyword>
<dbReference type="EC" id="2.1.1.77" evidence="7"/>
<evidence type="ECO:0000256" key="3">
    <source>
        <dbReference type="ARBA" id="ARBA00022490"/>
    </source>
</evidence>
<dbReference type="GO" id="GO:0004719">
    <property type="term" value="F:protein-L-isoaspartate (D-aspartate) O-methyltransferase activity"/>
    <property type="evidence" value="ECO:0007669"/>
    <property type="project" value="UniProtKB-EC"/>
</dbReference>
<accession>A0ABV9F3A0</accession>
<evidence type="ECO:0000256" key="7">
    <source>
        <dbReference type="HAMAP-Rule" id="MF_00090"/>
    </source>
</evidence>
<dbReference type="InterPro" id="IPR000682">
    <property type="entry name" value="PCMT"/>
</dbReference>
<gene>
    <name evidence="7" type="primary">pcm</name>
    <name evidence="9" type="ORF">ACFO3E_10870</name>
</gene>
<keyword evidence="3 7" id="KW-0963">Cytoplasm</keyword>
<dbReference type="PANTHER" id="PTHR11579:SF0">
    <property type="entry name" value="PROTEIN-L-ISOASPARTATE(D-ASPARTATE) O-METHYLTRANSFERASE"/>
    <property type="match status" value="1"/>
</dbReference>
<dbReference type="Pfam" id="PF01135">
    <property type="entry name" value="PCMT"/>
    <property type="match status" value="1"/>
</dbReference>
<dbReference type="PROSITE" id="PS01279">
    <property type="entry name" value="PCMT"/>
    <property type="match status" value="1"/>
</dbReference>
<protein>
    <recommendedName>
        <fullName evidence="7">Protein-L-isoaspartate O-methyltransferase</fullName>
        <ecNumber evidence="7">2.1.1.77</ecNumber>
    </recommendedName>
    <alternativeName>
        <fullName evidence="7">L-isoaspartyl protein carboxyl methyltransferase</fullName>
    </alternativeName>
    <alternativeName>
        <fullName evidence="7">Protein L-isoaspartyl methyltransferase</fullName>
    </alternativeName>
    <alternativeName>
        <fullName evidence="7">Protein-beta-aspartate methyltransferase</fullName>
        <shortName evidence="7">PIMT</shortName>
    </alternativeName>
</protein>
<name>A0ABV9F3A0_9SPHN</name>
<dbReference type="HAMAP" id="MF_00090">
    <property type="entry name" value="PIMT"/>
    <property type="match status" value="1"/>
</dbReference>
<dbReference type="SUPFAM" id="SSF53335">
    <property type="entry name" value="S-adenosyl-L-methionine-dependent methyltransferases"/>
    <property type="match status" value="1"/>
</dbReference>
<dbReference type="PANTHER" id="PTHR11579">
    <property type="entry name" value="PROTEIN-L-ISOASPARTATE O-METHYLTRANSFERASE"/>
    <property type="match status" value="1"/>
</dbReference>